<name>A0A9K3N1G0_HELAN</name>
<dbReference type="Gramene" id="mRNA:HanXRQr2_Chr11g0509191">
    <property type="protein sequence ID" value="CDS:HanXRQr2_Chr11g0509191.1"/>
    <property type="gene ID" value="HanXRQr2_Chr11g0509191"/>
</dbReference>
<evidence type="ECO:0000313" key="1">
    <source>
        <dbReference type="EMBL" id="KAF5783547.1"/>
    </source>
</evidence>
<proteinExistence type="predicted"/>
<keyword evidence="2" id="KW-1185">Reference proteome</keyword>
<dbReference type="Proteomes" id="UP000215914">
    <property type="component" value="Unassembled WGS sequence"/>
</dbReference>
<evidence type="ECO:0000313" key="2">
    <source>
        <dbReference type="Proteomes" id="UP000215914"/>
    </source>
</evidence>
<accession>A0A9K3N1G0</accession>
<protein>
    <submittedName>
        <fullName evidence="1">Uncharacterized protein</fullName>
    </submittedName>
</protein>
<dbReference type="AlphaFoldDB" id="A0A9K3N1G0"/>
<reference evidence="1" key="1">
    <citation type="journal article" date="2017" name="Nature">
        <title>The sunflower genome provides insights into oil metabolism, flowering and Asterid evolution.</title>
        <authorList>
            <person name="Badouin H."/>
            <person name="Gouzy J."/>
            <person name="Grassa C.J."/>
            <person name="Murat F."/>
            <person name="Staton S.E."/>
            <person name="Cottret L."/>
            <person name="Lelandais-Briere C."/>
            <person name="Owens G.L."/>
            <person name="Carrere S."/>
            <person name="Mayjonade B."/>
            <person name="Legrand L."/>
            <person name="Gill N."/>
            <person name="Kane N.C."/>
            <person name="Bowers J.E."/>
            <person name="Hubner S."/>
            <person name="Bellec A."/>
            <person name="Berard A."/>
            <person name="Berges H."/>
            <person name="Blanchet N."/>
            <person name="Boniface M.C."/>
            <person name="Brunel D."/>
            <person name="Catrice O."/>
            <person name="Chaidir N."/>
            <person name="Claudel C."/>
            <person name="Donnadieu C."/>
            <person name="Faraut T."/>
            <person name="Fievet G."/>
            <person name="Helmstetter N."/>
            <person name="King M."/>
            <person name="Knapp S.J."/>
            <person name="Lai Z."/>
            <person name="Le Paslier M.C."/>
            <person name="Lippi Y."/>
            <person name="Lorenzon L."/>
            <person name="Mandel J.R."/>
            <person name="Marage G."/>
            <person name="Marchand G."/>
            <person name="Marquand E."/>
            <person name="Bret-Mestries E."/>
            <person name="Morien E."/>
            <person name="Nambeesan S."/>
            <person name="Nguyen T."/>
            <person name="Pegot-Espagnet P."/>
            <person name="Pouilly N."/>
            <person name="Raftis F."/>
            <person name="Sallet E."/>
            <person name="Schiex T."/>
            <person name="Thomas J."/>
            <person name="Vandecasteele C."/>
            <person name="Vares D."/>
            <person name="Vear F."/>
            <person name="Vautrin S."/>
            <person name="Crespi M."/>
            <person name="Mangin B."/>
            <person name="Burke J.M."/>
            <person name="Salse J."/>
            <person name="Munos S."/>
            <person name="Vincourt P."/>
            <person name="Rieseberg L.H."/>
            <person name="Langlade N.B."/>
        </authorList>
    </citation>
    <scope>NUCLEOTIDE SEQUENCE</scope>
    <source>
        <tissue evidence="1">Leaves</tissue>
    </source>
</reference>
<dbReference type="EMBL" id="MNCJ02000326">
    <property type="protein sequence ID" value="KAF5783547.1"/>
    <property type="molecule type" value="Genomic_DNA"/>
</dbReference>
<reference evidence="1" key="2">
    <citation type="submission" date="2020-06" db="EMBL/GenBank/DDBJ databases">
        <title>Helianthus annuus Genome sequencing and assembly Release 2.</title>
        <authorList>
            <person name="Gouzy J."/>
            <person name="Langlade N."/>
            <person name="Munos S."/>
        </authorList>
    </citation>
    <scope>NUCLEOTIDE SEQUENCE</scope>
    <source>
        <tissue evidence="1">Leaves</tissue>
    </source>
</reference>
<sequence>MTGICRSSILPLFHPTTENTQPHLLRFLLLSAHFACSMNVFTYSFCLRREKIGSVE</sequence>
<gene>
    <name evidence="1" type="ORF">HanXRQr2_Chr11g0509191</name>
</gene>
<comment type="caution">
    <text evidence="1">The sequence shown here is derived from an EMBL/GenBank/DDBJ whole genome shotgun (WGS) entry which is preliminary data.</text>
</comment>
<organism evidence="1 2">
    <name type="scientific">Helianthus annuus</name>
    <name type="common">Common sunflower</name>
    <dbReference type="NCBI Taxonomy" id="4232"/>
    <lineage>
        <taxon>Eukaryota</taxon>
        <taxon>Viridiplantae</taxon>
        <taxon>Streptophyta</taxon>
        <taxon>Embryophyta</taxon>
        <taxon>Tracheophyta</taxon>
        <taxon>Spermatophyta</taxon>
        <taxon>Magnoliopsida</taxon>
        <taxon>eudicotyledons</taxon>
        <taxon>Gunneridae</taxon>
        <taxon>Pentapetalae</taxon>
        <taxon>asterids</taxon>
        <taxon>campanulids</taxon>
        <taxon>Asterales</taxon>
        <taxon>Asteraceae</taxon>
        <taxon>Asteroideae</taxon>
        <taxon>Heliantheae alliance</taxon>
        <taxon>Heliantheae</taxon>
        <taxon>Helianthus</taxon>
    </lineage>
</organism>